<name>S4VRS7_9VIRU</name>
<keyword evidence="2" id="KW-0472">Membrane</keyword>
<feature type="transmembrane region" description="Helical" evidence="2">
    <location>
        <begin position="212"/>
        <end position="236"/>
    </location>
</feature>
<organism evidence="3 4">
    <name type="scientific">Pandoravirus dulcis</name>
    <dbReference type="NCBI Taxonomy" id="1349409"/>
    <lineage>
        <taxon>Viruses</taxon>
        <taxon>Pandoravirus</taxon>
    </lineage>
</organism>
<protein>
    <submittedName>
        <fullName evidence="3">Uncharacterized protein</fullName>
    </submittedName>
</protein>
<proteinExistence type="predicted"/>
<reference evidence="3 4" key="1">
    <citation type="journal article" date="2013" name="Science">
        <title>Pandoraviruses: amoeba viruses with genomes up to 2.5 Mb reaching that of parasitic eukaryotes.</title>
        <authorList>
            <person name="Philippe N."/>
            <person name="Legendre M."/>
            <person name="Doutre G."/>
            <person name="Coute Y."/>
            <person name="Poirot O."/>
            <person name="Lescot M."/>
            <person name="Arslan D."/>
            <person name="Seltzer V."/>
            <person name="Bertaux L."/>
            <person name="Bruley C."/>
            <person name="Garin J."/>
            <person name="Claverie J.M."/>
            <person name="Abergel C."/>
        </authorList>
    </citation>
    <scope>NUCLEOTIDE SEQUENCE [LARGE SCALE GENOMIC DNA]</scope>
    <source>
        <strain evidence="3">Melbourne</strain>
    </source>
</reference>
<evidence type="ECO:0000313" key="4">
    <source>
        <dbReference type="Proteomes" id="UP000201566"/>
    </source>
</evidence>
<gene>
    <name evidence="3" type="ORF">pdul_cds_178</name>
</gene>
<dbReference type="KEGG" id="vg:16512233"/>
<dbReference type="RefSeq" id="YP_008318774.1">
    <property type="nucleotide sequence ID" value="NC_021858.1"/>
</dbReference>
<dbReference type="EMBL" id="KC977570">
    <property type="protein sequence ID" value="AGO82105.1"/>
    <property type="molecule type" value="Genomic_DNA"/>
</dbReference>
<keyword evidence="2" id="KW-0812">Transmembrane</keyword>
<feature type="region of interest" description="Disordered" evidence="1">
    <location>
        <begin position="1"/>
        <end position="28"/>
    </location>
</feature>
<evidence type="ECO:0000256" key="2">
    <source>
        <dbReference type="SAM" id="Phobius"/>
    </source>
</evidence>
<accession>S4VRS7</accession>
<sequence length="241" mass="26332">MELIRFGETTPLGHRHPQRPKPPDGRRVDRGYSFAARLGRLIATVDRRTLAGCFWSTAHLHQGRCLSCRHPPTEPQWHKKSTVDNDNNGDDPHCGARPLVYLGHAPDRHATLAEAWCAAVGCHGDRASGAASWRADIAALLGWIDVDTHRSPMFVERVDGAILLDGPTTMVAKIVWRRNRSQDAAFVYVDLVDLCRALEHAPRTLTRGVIDIVAVAVLCLLVVATAAAATVTYATAVGSRL</sequence>
<keyword evidence="2" id="KW-1133">Transmembrane helix</keyword>
<evidence type="ECO:0000313" key="3">
    <source>
        <dbReference type="EMBL" id="AGO82105.1"/>
    </source>
</evidence>
<dbReference type="Proteomes" id="UP000201566">
    <property type="component" value="Segment"/>
</dbReference>
<dbReference type="GeneID" id="16512233"/>
<evidence type="ECO:0000256" key="1">
    <source>
        <dbReference type="SAM" id="MobiDB-lite"/>
    </source>
</evidence>